<dbReference type="PANTHER" id="PTHR43493:SF5">
    <property type="entry name" value="DNA GYRASE SUBUNIT A, CHLOROPLASTIC_MITOCHONDRIAL"/>
    <property type="match status" value="1"/>
</dbReference>
<dbReference type="InterPro" id="IPR005743">
    <property type="entry name" value="GyrA"/>
</dbReference>
<feature type="compositionally biased region" description="Acidic residues" evidence="12">
    <location>
        <begin position="849"/>
        <end position="861"/>
    </location>
</feature>
<keyword evidence="6 9" id="KW-0799">Topoisomerase</keyword>
<comment type="subunit">
    <text evidence="9">Heterotetramer, composed of two GyrA and two GyrB chains. In the heterotetramer, GyrA contains the active site tyrosine that forms a transient covalent intermediate with DNA, while GyrB binds cofactors and catalyzes ATP hydrolysis.</text>
</comment>
<feature type="domain" description="Topo IIA-type catalytic" evidence="13">
    <location>
        <begin position="34"/>
        <end position="498"/>
    </location>
</feature>
<evidence type="ECO:0000256" key="5">
    <source>
        <dbReference type="ARBA" id="ARBA00022840"/>
    </source>
</evidence>
<comment type="miscellaneous">
    <text evidence="9">Few gyrases are as efficient as E.coli at forming negative supercoils. Not all organisms have 2 type II topoisomerases; in organisms with a single type II topoisomerase this enzyme also has to decatenate newly replicated chromosomes.</text>
</comment>
<dbReference type="GO" id="GO:0005694">
    <property type="term" value="C:chromosome"/>
    <property type="evidence" value="ECO:0007669"/>
    <property type="project" value="InterPro"/>
</dbReference>
<dbReference type="GO" id="GO:0006265">
    <property type="term" value="P:DNA topological change"/>
    <property type="evidence" value="ECO:0007669"/>
    <property type="project" value="UniProtKB-UniRule"/>
</dbReference>
<evidence type="ECO:0000256" key="10">
    <source>
        <dbReference type="PROSITE-ProRule" id="PRU01384"/>
    </source>
</evidence>
<comment type="function">
    <text evidence="9">A type II topoisomerase that negatively supercoils closed circular double-stranded (ds) DNA in an ATP-dependent manner to modulate DNA topology and maintain chromosomes in an underwound state. Negative supercoiling favors strand separation, and DNA replication, transcription, recombination and repair, all of which involve strand separation. Also able to catalyze the interconversion of other topological isomers of dsDNA rings, including catenanes and knotted rings. Type II topoisomerases break and join 2 DNA strands simultaneously in an ATP-dependent manner.</text>
</comment>
<dbReference type="FunFam" id="3.90.199.10:FF:000001">
    <property type="entry name" value="DNA gyrase subunit A"/>
    <property type="match status" value="1"/>
</dbReference>
<feature type="compositionally biased region" description="Basic and acidic residues" evidence="12">
    <location>
        <begin position="833"/>
        <end position="848"/>
    </location>
</feature>
<sequence>MADNRSGIEEIQLSQEMQKSFLDYSMSVIVSRALPDVRDGLKPVHRRILHGMNELGITPDKSYKKSARIVGDVMGKYHPHGDSAIYDSMVRMAQDFSYRYPLVDGHGNFGSVDGDSAAAMRYTEARMSKIALQLLRDINKNTVDFRENYDGSESEPTVLPAKFPNLLVNGASGIAVGMATNIPTHNLRETIEACRVILRNPEATTAELMEVLPGPDFPTGGIVLGKSGIRKAYDTGRGSIQVRAKTRIEEKNGRERIIVDEIPYLVNKAKLVEKIAELARDKRIEGITALNDESDRDGMRIAIDIRRDASAAVILNNLFKMTSLQTSFGFNMLAIVNGVPRTLSLKEILVYYLDHQREVIRRRTQFDKEKAEARAHILEGLRTALDHIDAIISIIRGSETGAIAKEALMTQYKLSDRQAQAILDMRMVRLTGLEREKIEEEYQNLKELISDLKDILANPERIDSIIEEEMIEIADKHGDDRRTELMVGEALSIEDEDLIEEEEVVITLSHNGYMKRMPITDFKTQNRGGRGVKGMGTNDDDFVETILSTSTHDMVLFFTNAGKVYKAKAYEIPEYSRTAKGIPALNFLGIENDERIQAVVSLNEKPEEGEQLFFATKQGTVKRTEAIEFQNIRTSGLIAINLNEGDELISVRLTDGQQNIIIGTKDGYAASFSEQDVRSMGRNATGVRGINLREGDYVVGVGILAENSYVLAISENGYGKATEAVQYAIRRRGGKGVKTFKITERNGSLVGLSTIIGDEDILLITNEGIIIRFEADNISKTGRDTQGVRLMRLDEEQFISTLCVVDPTETDEEEDDEQKDTTSSDKLPSSEELSERPQEVDELLQRAEEDPEEDLNTPEDE</sequence>
<dbReference type="FunFam" id="2.120.10.90:FF:000004">
    <property type="entry name" value="DNA gyrase subunit A"/>
    <property type="match status" value="1"/>
</dbReference>
<dbReference type="EC" id="5.6.2.2" evidence="9"/>
<dbReference type="SUPFAM" id="SSF101904">
    <property type="entry name" value="GyrA/ParC C-terminal domain-like"/>
    <property type="match status" value="1"/>
</dbReference>
<evidence type="ECO:0000256" key="3">
    <source>
        <dbReference type="ARBA" id="ARBA00022490"/>
    </source>
</evidence>
<evidence type="ECO:0000259" key="13">
    <source>
        <dbReference type="PROSITE" id="PS52040"/>
    </source>
</evidence>
<evidence type="ECO:0000256" key="8">
    <source>
        <dbReference type="ARBA" id="ARBA00023235"/>
    </source>
</evidence>
<dbReference type="STRING" id="1121025.SAMN02745249_01367"/>
<dbReference type="InterPro" id="IPR050220">
    <property type="entry name" value="Type_II_DNA_Topoisomerases"/>
</dbReference>
<evidence type="ECO:0000313" key="15">
    <source>
        <dbReference type="Proteomes" id="UP000184128"/>
    </source>
</evidence>
<dbReference type="GO" id="GO:0005737">
    <property type="term" value="C:cytoplasm"/>
    <property type="evidence" value="ECO:0007669"/>
    <property type="project" value="UniProtKB-SubCell"/>
</dbReference>
<evidence type="ECO:0000256" key="6">
    <source>
        <dbReference type="ARBA" id="ARBA00023029"/>
    </source>
</evidence>
<name>A0A1M4X6N3_9LACT</name>
<dbReference type="HAMAP" id="MF_01897">
    <property type="entry name" value="GyrA"/>
    <property type="match status" value="1"/>
</dbReference>
<dbReference type="OrthoDB" id="9806486at2"/>
<evidence type="ECO:0000256" key="1">
    <source>
        <dbReference type="ARBA" id="ARBA00000185"/>
    </source>
</evidence>
<dbReference type="Gene3D" id="3.30.1360.40">
    <property type="match status" value="1"/>
</dbReference>
<keyword evidence="4 9" id="KW-0547">Nucleotide-binding</keyword>
<proteinExistence type="inferred from homology"/>
<evidence type="ECO:0000256" key="11">
    <source>
        <dbReference type="SAM" id="Coils"/>
    </source>
</evidence>
<evidence type="ECO:0000256" key="12">
    <source>
        <dbReference type="SAM" id="MobiDB-lite"/>
    </source>
</evidence>
<dbReference type="Pfam" id="PF00521">
    <property type="entry name" value="DNA_topoisoIV"/>
    <property type="match status" value="1"/>
</dbReference>
<keyword evidence="11" id="KW-0175">Coiled coil</keyword>
<comment type="catalytic activity">
    <reaction evidence="1 9 10">
        <text>ATP-dependent breakage, passage and rejoining of double-stranded DNA.</text>
        <dbReference type="EC" id="5.6.2.2"/>
    </reaction>
</comment>
<accession>A0A1M4X6N3</accession>
<dbReference type="SUPFAM" id="SSF56719">
    <property type="entry name" value="Type II DNA topoisomerase"/>
    <property type="match status" value="1"/>
</dbReference>
<dbReference type="CDD" id="cd00187">
    <property type="entry name" value="TOP4c"/>
    <property type="match status" value="1"/>
</dbReference>
<dbReference type="InterPro" id="IPR002205">
    <property type="entry name" value="Topo_IIA_dom_A"/>
</dbReference>
<dbReference type="Gene3D" id="3.90.199.10">
    <property type="entry name" value="Topoisomerase II, domain 5"/>
    <property type="match status" value="1"/>
</dbReference>
<evidence type="ECO:0000256" key="7">
    <source>
        <dbReference type="ARBA" id="ARBA00023125"/>
    </source>
</evidence>
<dbReference type="FunFam" id="1.10.268.10:FF:000001">
    <property type="entry name" value="DNA gyrase subunit A"/>
    <property type="match status" value="1"/>
</dbReference>
<keyword evidence="3 9" id="KW-0963">Cytoplasm</keyword>
<dbReference type="NCBIfam" id="TIGR01063">
    <property type="entry name" value="gyrA"/>
    <property type="match status" value="1"/>
</dbReference>
<dbReference type="Pfam" id="PF03989">
    <property type="entry name" value="DNA_gyraseA_C"/>
    <property type="match status" value="6"/>
</dbReference>
<feature type="coiled-coil region" evidence="11">
    <location>
        <begin position="428"/>
        <end position="458"/>
    </location>
</feature>
<dbReference type="InterPro" id="IPR035516">
    <property type="entry name" value="Gyrase/topoIV_suA_C"/>
</dbReference>
<keyword evidence="8 9" id="KW-0413">Isomerase</keyword>
<evidence type="ECO:0000313" key="14">
    <source>
        <dbReference type="EMBL" id="SHE89158.1"/>
    </source>
</evidence>
<reference evidence="14 15" key="1">
    <citation type="submission" date="2016-11" db="EMBL/GenBank/DDBJ databases">
        <authorList>
            <person name="Jaros S."/>
            <person name="Januszkiewicz K."/>
            <person name="Wedrychowicz H."/>
        </authorList>
    </citation>
    <scope>NUCLEOTIDE SEQUENCE [LARGE SCALE GENOMIC DNA]</scope>
    <source>
        <strain evidence="14 15">DSM 15692</strain>
    </source>
</reference>
<dbReference type="SMART" id="SM00434">
    <property type="entry name" value="TOP4c"/>
    <property type="match status" value="1"/>
</dbReference>
<dbReference type="EMBL" id="FQUF01000019">
    <property type="protein sequence ID" value="SHE89158.1"/>
    <property type="molecule type" value="Genomic_DNA"/>
</dbReference>
<dbReference type="NCBIfam" id="NF004043">
    <property type="entry name" value="PRK05560.1"/>
    <property type="match status" value="1"/>
</dbReference>
<dbReference type="Proteomes" id="UP000184128">
    <property type="component" value="Unassembled WGS sequence"/>
</dbReference>
<feature type="region of interest" description="Disordered" evidence="12">
    <location>
        <begin position="805"/>
        <end position="861"/>
    </location>
</feature>
<dbReference type="InterPro" id="IPR013757">
    <property type="entry name" value="Topo_IIA_A_a_sf"/>
</dbReference>
<dbReference type="AlphaFoldDB" id="A0A1M4X6N3"/>
<evidence type="ECO:0000256" key="2">
    <source>
        <dbReference type="ARBA" id="ARBA00008263"/>
    </source>
</evidence>
<keyword evidence="7 9" id="KW-0238">DNA-binding</keyword>
<dbReference type="GO" id="GO:0003677">
    <property type="term" value="F:DNA binding"/>
    <property type="evidence" value="ECO:0007669"/>
    <property type="project" value="UniProtKB-UniRule"/>
</dbReference>
<comment type="subcellular location">
    <subcellularLocation>
        <location evidence="9">Cytoplasm</location>
    </subcellularLocation>
</comment>
<gene>
    <name evidence="9" type="primary">gyrA</name>
    <name evidence="14" type="ORF">SAMN02745249_01367</name>
</gene>
<dbReference type="Gene3D" id="1.10.268.10">
    <property type="entry name" value="Topoisomerase, domain 3"/>
    <property type="match status" value="1"/>
</dbReference>
<dbReference type="InterPro" id="IPR013760">
    <property type="entry name" value="Topo_IIA-like_dom_sf"/>
</dbReference>
<dbReference type="PANTHER" id="PTHR43493">
    <property type="entry name" value="DNA GYRASE/TOPOISOMERASE SUBUNIT A"/>
    <property type="match status" value="1"/>
</dbReference>
<dbReference type="InterPro" id="IPR013758">
    <property type="entry name" value="Topo_IIA_A/C_ab"/>
</dbReference>
<feature type="compositionally biased region" description="Acidic residues" evidence="12">
    <location>
        <begin position="808"/>
        <end position="818"/>
    </location>
</feature>
<feature type="short sequence motif" description="GyrA-box" evidence="9">
    <location>
        <begin position="525"/>
        <end position="531"/>
    </location>
</feature>
<evidence type="ECO:0000256" key="9">
    <source>
        <dbReference type="HAMAP-Rule" id="MF_01897"/>
    </source>
</evidence>
<dbReference type="InterPro" id="IPR006691">
    <property type="entry name" value="GyrA/parC_rep"/>
</dbReference>
<dbReference type="RefSeq" id="WP_073298116.1">
    <property type="nucleotide sequence ID" value="NZ_FQUF01000019.1"/>
</dbReference>
<dbReference type="NCBIfam" id="NF004044">
    <property type="entry name" value="PRK05561.1"/>
    <property type="match status" value="1"/>
</dbReference>
<protein>
    <recommendedName>
        <fullName evidence="9">DNA gyrase subunit A</fullName>
        <ecNumber evidence="9">5.6.2.2</ecNumber>
    </recommendedName>
</protein>
<keyword evidence="5 9" id="KW-0067">ATP-binding</keyword>
<dbReference type="GO" id="GO:0009330">
    <property type="term" value="C:DNA topoisomerase type II (double strand cut, ATP-hydrolyzing) complex"/>
    <property type="evidence" value="ECO:0007669"/>
    <property type="project" value="TreeGrafter"/>
</dbReference>
<evidence type="ECO:0000256" key="4">
    <source>
        <dbReference type="ARBA" id="ARBA00022741"/>
    </source>
</evidence>
<keyword evidence="15" id="KW-1185">Reference proteome</keyword>
<comment type="similarity">
    <text evidence="2 9">Belongs to the type II topoisomerase GyrA/ParC subunit family.</text>
</comment>
<dbReference type="PROSITE" id="PS52040">
    <property type="entry name" value="TOPO_IIA"/>
    <property type="match status" value="1"/>
</dbReference>
<organism evidence="14 15">
    <name type="scientific">Atopostipes suicloacalis DSM 15692</name>
    <dbReference type="NCBI Taxonomy" id="1121025"/>
    <lineage>
        <taxon>Bacteria</taxon>
        <taxon>Bacillati</taxon>
        <taxon>Bacillota</taxon>
        <taxon>Bacilli</taxon>
        <taxon>Lactobacillales</taxon>
        <taxon>Carnobacteriaceae</taxon>
        <taxon>Atopostipes</taxon>
    </lineage>
</organism>
<dbReference type="FunFam" id="3.30.1360.40:FF:000002">
    <property type="entry name" value="DNA gyrase subunit A"/>
    <property type="match status" value="1"/>
</dbReference>
<feature type="active site" description="O-(5'-phospho-DNA)-tyrosine intermediate" evidence="9 10">
    <location>
        <position position="122"/>
    </location>
</feature>
<dbReference type="Gene3D" id="2.120.10.90">
    <property type="entry name" value="DNA gyrase/topoisomerase IV, subunit A, C-terminal"/>
    <property type="match status" value="1"/>
</dbReference>
<dbReference type="GO" id="GO:0034335">
    <property type="term" value="F:DNA negative supercoiling activity"/>
    <property type="evidence" value="ECO:0007669"/>
    <property type="project" value="UniProtKB-ARBA"/>
</dbReference>
<dbReference type="GO" id="GO:0006261">
    <property type="term" value="P:DNA-templated DNA replication"/>
    <property type="evidence" value="ECO:0007669"/>
    <property type="project" value="UniProtKB-UniRule"/>
</dbReference>
<dbReference type="GO" id="GO:0005524">
    <property type="term" value="F:ATP binding"/>
    <property type="evidence" value="ECO:0007669"/>
    <property type="project" value="UniProtKB-UniRule"/>
</dbReference>